<dbReference type="Gramene" id="Mp1g25850.1">
    <property type="protein sequence ID" value="Mp1g25850.1.cds"/>
    <property type="gene ID" value="Mp1g25850"/>
</dbReference>
<keyword evidence="6 8" id="KW-0472">Membrane</keyword>
<dbReference type="AlphaFoldDB" id="A0A2R6XUS4"/>
<dbReference type="OMA" id="NIMMETT"/>
<keyword evidence="10" id="KW-1185">Reference proteome</keyword>
<evidence type="ECO:0000256" key="1">
    <source>
        <dbReference type="ARBA" id="ARBA00004119"/>
    </source>
</evidence>
<keyword evidence="5 8" id="KW-1133">Transmembrane helix</keyword>
<feature type="transmembrane region" description="Helical" evidence="8">
    <location>
        <begin position="174"/>
        <end position="192"/>
    </location>
</feature>
<evidence type="ECO:0000256" key="6">
    <source>
        <dbReference type="ARBA" id="ARBA00023136"/>
    </source>
</evidence>
<feature type="transmembrane region" description="Helical" evidence="8">
    <location>
        <begin position="290"/>
        <end position="312"/>
    </location>
</feature>
<feature type="transmembrane region" description="Helical" evidence="8">
    <location>
        <begin position="451"/>
        <end position="471"/>
    </location>
</feature>
<evidence type="ECO:0000313" key="9">
    <source>
        <dbReference type="EMBL" id="PTQ49851.1"/>
    </source>
</evidence>
<feature type="transmembrane region" description="Helical" evidence="8">
    <location>
        <begin position="256"/>
        <end position="278"/>
    </location>
</feature>
<evidence type="ECO:0000256" key="2">
    <source>
        <dbReference type="ARBA" id="ARBA00004141"/>
    </source>
</evidence>
<dbReference type="Proteomes" id="UP000244005">
    <property type="component" value="Unassembled WGS sequence"/>
</dbReference>
<dbReference type="Pfam" id="PF01758">
    <property type="entry name" value="SBF"/>
    <property type="match status" value="1"/>
</dbReference>
<dbReference type="PANTHER" id="PTHR10361:SF33">
    <property type="entry name" value="SODIUM_METABOLITE COTRANSPORTER BASS3, CHLOROPLASTIC-RELATED"/>
    <property type="match status" value="1"/>
</dbReference>
<dbReference type="EMBL" id="KZ772674">
    <property type="protein sequence ID" value="PTQ49851.1"/>
    <property type="molecule type" value="Genomic_DNA"/>
</dbReference>
<feature type="transmembrane region" description="Helical" evidence="8">
    <location>
        <begin position="422"/>
        <end position="445"/>
    </location>
</feature>
<feature type="transmembrane region" description="Helical" evidence="8">
    <location>
        <begin position="359"/>
        <end position="378"/>
    </location>
</feature>
<name>A0A2R6XUS4_MARPO</name>
<evidence type="ECO:0008006" key="11">
    <source>
        <dbReference type="Google" id="ProtNLM"/>
    </source>
</evidence>
<evidence type="ECO:0000256" key="8">
    <source>
        <dbReference type="SAM" id="Phobius"/>
    </source>
</evidence>
<feature type="compositionally biased region" description="Low complexity" evidence="7">
    <location>
        <begin position="80"/>
        <end position="98"/>
    </location>
</feature>
<protein>
    <recommendedName>
        <fullName evidence="11">Sodium/metabolite cotransporter BASS3, chloroplastic</fullName>
    </recommendedName>
</protein>
<comment type="similarity">
    <text evidence="3">Belongs to the bile acid:sodium symporter (BASS) (TC 2.A.28) family.</text>
</comment>
<gene>
    <name evidence="9" type="ORF">MARPO_0002s0291</name>
</gene>
<feature type="transmembrane region" description="Helical" evidence="8">
    <location>
        <begin position="324"/>
        <end position="347"/>
    </location>
</feature>
<accession>A0A2R6XUS4</accession>
<dbReference type="InterPro" id="IPR004710">
    <property type="entry name" value="Bilac:Na_transpt"/>
</dbReference>
<dbReference type="InterPro" id="IPR002657">
    <property type="entry name" value="BilAc:Na_symport/Acr3"/>
</dbReference>
<dbReference type="InterPro" id="IPR038770">
    <property type="entry name" value="Na+/solute_symporter_sf"/>
</dbReference>
<reference evidence="10" key="1">
    <citation type="journal article" date="2017" name="Cell">
        <title>Insights into land plant evolution garnered from the Marchantia polymorpha genome.</title>
        <authorList>
            <person name="Bowman J.L."/>
            <person name="Kohchi T."/>
            <person name="Yamato K.T."/>
            <person name="Jenkins J."/>
            <person name="Shu S."/>
            <person name="Ishizaki K."/>
            <person name="Yamaoka S."/>
            <person name="Nishihama R."/>
            <person name="Nakamura Y."/>
            <person name="Berger F."/>
            <person name="Adam C."/>
            <person name="Aki S.S."/>
            <person name="Althoff F."/>
            <person name="Araki T."/>
            <person name="Arteaga-Vazquez M.A."/>
            <person name="Balasubrmanian S."/>
            <person name="Barry K."/>
            <person name="Bauer D."/>
            <person name="Boehm C.R."/>
            <person name="Briginshaw L."/>
            <person name="Caballero-Perez J."/>
            <person name="Catarino B."/>
            <person name="Chen F."/>
            <person name="Chiyoda S."/>
            <person name="Chovatia M."/>
            <person name="Davies K.M."/>
            <person name="Delmans M."/>
            <person name="Demura T."/>
            <person name="Dierschke T."/>
            <person name="Dolan L."/>
            <person name="Dorantes-Acosta A.E."/>
            <person name="Eklund D.M."/>
            <person name="Florent S.N."/>
            <person name="Flores-Sandoval E."/>
            <person name="Fujiyama A."/>
            <person name="Fukuzawa H."/>
            <person name="Galik B."/>
            <person name="Grimanelli D."/>
            <person name="Grimwood J."/>
            <person name="Grossniklaus U."/>
            <person name="Hamada T."/>
            <person name="Haseloff J."/>
            <person name="Hetherington A.J."/>
            <person name="Higo A."/>
            <person name="Hirakawa Y."/>
            <person name="Hundley H.N."/>
            <person name="Ikeda Y."/>
            <person name="Inoue K."/>
            <person name="Inoue S.I."/>
            <person name="Ishida S."/>
            <person name="Jia Q."/>
            <person name="Kakita M."/>
            <person name="Kanazawa T."/>
            <person name="Kawai Y."/>
            <person name="Kawashima T."/>
            <person name="Kennedy M."/>
            <person name="Kinose K."/>
            <person name="Kinoshita T."/>
            <person name="Kohara Y."/>
            <person name="Koide E."/>
            <person name="Komatsu K."/>
            <person name="Kopischke S."/>
            <person name="Kubo M."/>
            <person name="Kyozuka J."/>
            <person name="Lagercrantz U."/>
            <person name="Lin S.S."/>
            <person name="Lindquist E."/>
            <person name="Lipzen A.M."/>
            <person name="Lu C.W."/>
            <person name="De Luna E."/>
            <person name="Martienssen R.A."/>
            <person name="Minamino N."/>
            <person name="Mizutani M."/>
            <person name="Mizutani M."/>
            <person name="Mochizuki N."/>
            <person name="Monte I."/>
            <person name="Mosher R."/>
            <person name="Nagasaki H."/>
            <person name="Nakagami H."/>
            <person name="Naramoto S."/>
            <person name="Nishitani K."/>
            <person name="Ohtani M."/>
            <person name="Okamoto T."/>
            <person name="Okumura M."/>
            <person name="Phillips J."/>
            <person name="Pollak B."/>
            <person name="Reinders A."/>
            <person name="Rovekamp M."/>
            <person name="Sano R."/>
            <person name="Sawa S."/>
            <person name="Schmid M.W."/>
            <person name="Shirakawa M."/>
            <person name="Solano R."/>
            <person name="Spunde A."/>
            <person name="Suetsugu N."/>
            <person name="Sugano S."/>
            <person name="Sugiyama A."/>
            <person name="Sun R."/>
            <person name="Suzuki Y."/>
            <person name="Takenaka M."/>
            <person name="Takezawa D."/>
            <person name="Tomogane H."/>
            <person name="Tsuzuki M."/>
            <person name="Ueda T."/>
            <person name="Umeda M."/>
            <person name="Ward J.M."/>
            <person name="Watanabe Y."/>
            <person name="Yazaki K."/>
            <person name="Yokoyama R."/>
            <person name="Yoshitake Y."/>
            <person name="Yotsui I."/>
            <person name="Zachgo S."/>
            <person name="Schmutz J."/>
        </authorList>
    </citation>
    <scope>NUCLEOTIDE SEQUENCE [LARGE SCALE GENOMIC DNA]</scope>
    <source>
        <strain evidence="10">Tak-1</strain>
    </source>
</reference>
<keyword evidence="4 8" id="KW-0812">Transmembrane</keyword>
<dbReference type="PANTHER" id="PTHR10361">
    <property type="entry name" value="SODIUM-BILE ACID COTRANSPORTER"/>
    <property type="match status" value="1"/>
</dbReference>
<evidence type="ECO:0000313" key="10">
    <source>
        <dbReference type="Proteomes" id="UP000244005"/>
    </source>
</evidence>
<proteinExistence type="inferred from homology"/>
<sequence length="495" mass="52792">MASMAPTSAVLSSTSFVVVAPMQSSPFVALPTPLRRLNGLPSLVLSTRHLHRLSEGETRLPRHRPRPVRVYEERGESEGCEVSGSSSSLRSAGDASTSFSRLSSMNSQNSELQFFTTSIPQKKLRNAVLRAVAQQKGRVGRVGKFRREGNVSLTSFGIKIKKNRNGQEIDVTKSLSKMLPFVVAMTAVAALTKPASFAWVSKDYYAPALGGIMLSIGIQLSVSDFALVVKRPVPVVLGYGVQYLIKPLLGFLTVKLFNVPAAFAAGLILTSCVAGAQLSSYASFLSEGDVALSIVLTSLTTITSVAVTPLLTRILIGSVVPVDVVAMASSILQVVIGPVFLGLALNTYAKSLVDRVRNFMPLVAMVCTSLCIGSPLALNRDMIVSTQGLQLLAPIVAFHIGAFAVGYWICQVSPWRQEEKASRTISLCSGMQSSTLAMLLASQFLGMSHAVPPACSVVVMALMGLSVGSFWGKGLRIKNLLPGLGPSRDEQFKSI</sequence>
<dbReference type="OrthoDB" id="203097at2759"/>
<dbReference type="GO" id="GO:0009941">
    <property type="term" value="C:chloroplast envelope"/>
    <property type="evidence" value="ECO:0007669"/>
    <property type="project" value="UniProtKB-SubCell"/>
</dbReference>
<feature type="region of interest" description="Disordered" evidence="7">
    <location>
        <begin position="69"/>
        <end position="104"/>
    </location>
</feature>
<organism evidence="9 10">
    <name type="scientific">Marchantia polymorpha</name>
    <name type="common">Common liverwort</name>
    <name type="synonym">Marchantia aquatica</name>
    <dbReference type="NCBI Taxonomy" id="3197"/>
    <lineage>
        <taxon>Eukaryota</taxon>
        <taxon>Viridiplantae</taxon>
        <taxon>Streptophyta</taxon>
        <taxon>Embryophyta</taxon>
        <taxon>Marchantiophyta</taxon>
        <taxon>Marchantiopsida</taxon>
        <taxon>Marchantiidae</taxon>
        <taxon>Marchantiales</taxon>
        <taxon>Marchantiaceae</taxon>
        <taxon>Marchantia</taxon>
    </lineage>
</organism>
<dbReference type="Gene3D" id="1.20.1530.20">
    <property type="match status" value="1"/>
</dbReference>
<evidence type="ECO:0000256" key="3">
    <source>
        <dbReference type="ARBA" id="ARBA00006528"/>
    </source>
</evidence>
<comment type="subcellular location">
    <subcellularLocation>
        <location evidence="2">Membrane</location>
        <topology evidence="2">Multi-pass membrane protein</topology>
    </subcellularLocation>
    <subcellularLocation>
        <location evidence="1">Plastid</location>
        <location evidence="1">Chloroplast envelope</location>
    </subcellularLocation>
</comment>
<evidence type="ECO:0000256" key="5">
    <source>
        <dbReference type="ARBA" id="ARBA00022989"/>
    </source>
</evidence>
<evidence type="ECO:0000256" key="4">
    <source>
        <dbReference type="ARBA" id="ARBA00022692"/>
    </source>
</evidence>
<dbReference type="GO" id="GO:0016020">
    <property type="term" value="C:membrane"/>
    <property type="evidence" value="ECO:0007669"/>
    <property type="project" value="UniProtKB-SubCell"/>
</dbReference>
<feature type="transmembrane region" description="Helical" evidence="8">
    <location>
        <begin position="390"/>
        <end position="410"/>
    </location>
</feature>
<evidence type="ECO:0000256" key="7">
    <source>
        <dbReference type="SAM" id="MobiDB-lite"/>
    </source>
</evidence>
<feature type="transmembrane region" description="Helical" evidence="8">
    <location>
        <begin position="204"/>
        <end position="222"/>
    </location>
</feature>